<dbReference type="SUPFAM" id="SSF52540">
    <property type="entry name" value="P-loop containing nucleoside triphosphate hydrolases"/>
    <property type="match status" value="1"/>
</dbReference>
<keyword evidence="3" id="KW-0863">Zinc-finger</keyword>
<dbReference type="Proteomes" id="UP001187682">
    <property type="component" value="Unassembled WGS sequence"/>
</dbReference>
<keyword evidence="4" id="KW-0862">Zinc</keyword>
<feature type="compositionally biased region" description="Acidic residues" evidence="5">
    <location>
        <begin position="585"/>
        <end position="594"/>
    </location>
</feature>
<reference evidence="7" key="1">
    <citation type="submission" date="2018-03" db="EMBL/GenBank/DDBJ databases">
        <authorList>
            <person name="Guldener U."/>
        </authorList>
    </citation>
    <scope>NUCLEOTIDE SEQUENCE</scope>
</reference>
<dbReference type="Gene3D" id="3.40.50.300">
    <property type="entry name" value="P-loop containing nucleotide triphosphate hydrolases"/>
    <property type="match status" value="1"/>
</dbReference>
<evidence type="ECO:0000256" key="3">
    <source>
        <dbReference type="ARBA" id="ARBA00022771"/>
    </source>
</evidence>
<dbReference type="PANTHER" id="PTHR10039:SF17">
    <property type="entry name" value="FUNGAL STAND N-TERMINAL GOODBYE DOMAIN-CONTAINING PROTEIN-RELATED"/>
    <property type="match status" value="1"/>
</dbReference>
<feature type="domain" description="Nephrocystin 3-like N-terminal" evidence="6">
    <location>
        <begin position="225"/>
        <end position="396"/>
    </location>
</feature>
<keyword evidence="1" id="KW-0479">Metal-binding</keyword>
<feature type="compositionally biased region" description="Acidic residues" evidence="5">
    <location>
        <begin position="1313"/>
        <end position="1322"/>
    </location>
</feature>
<keyword evidence="8" id="KW-1185">Reference proteome</keyword>
<evidence type="ECO:0000313" key="7">
    <source>
        <dbReference type="EMBL" id="SPO05139.1"/>
    </source>
</evidence>
<feature type="region of interest" description="Disordered" evidence="5">
    <location>
        <begin position="1249"/>
        <end position="1322"/>
    </location>
</feature>
<dbReference type="InterPro" id="IPR056884">
    <property type="entry name" value="NPHP3-like_N"/>
</dbReference>
<name>A0AAE8N450_9PEZI</name>
<evidence type="ECO:0000256" key="2">
    <source>
        <dbReference type="ARBA" id="ARBA00022737"/>
    </source>
</evidence>
<feature type="compositionally biased region" description="Acidic residues" evidence="5">
    <location>
        <begin position="568"/>
        <end position="577"/>
    </location>
</feature>
<feature type="region of interest" description="Disordered" evidence="5">
    <location>
        <begin position="566"/>
        <end position="594"/>
    </location>
</feature>
<dbReference type="EMBL" id="ONZQ02000012">
    <property type="protein sequence ID" value="SPO05139.1"/>
    <property type="molecule type" value="Genomic_DNA"/>
</dbReference>
<dbReference type="InterPro" id="IPR027417">
    <property type="entry name" value="P-loop_NTPase"/>
</dbReference>
<dbReference type="PANTHER" id="PTHR10039">
    <property type="entry name" value="AMELOGENIN"/>
    <property type="match status" value="1"/>
</dbReference>
<evidence type="ECO:0000313" key="8">
    <source>
        <dbReference type="Proteomes" id="UP001187682"/>
    </source>
</evidence>
<keyword evidence="2" id="KW-0677">Repeat</keyword>
<dbReference type="InterPro" id="IPR043145">
    <property type="entry name" value="Znf_ZZ_sf"/>
</dbReference>
<dbReference type="GO" id="GO:0008270">
    <property type="term" value="F:zinc ion binding"/>
    <property type="evidence" value="ECO:0007669"/>
    <property type="project" value="UniProtKB-KW"/>
</dbReference>
<gene>
    <name evidence="7" type="ORF">DNG_07825</name>
</gene>
<dbReference type="SUPFAM" id="SSF57850">
    <property type="entry name" value="RING/U-box"/>
    <property type="match status" value="1"/>
</dbReference>
<evidence type="ECO:0000256" key="4">
    <source>
        <dbReference type="ARBA" id="ARBA00022833"/>
    </source>
</evidence>
<organism evidence="7 8">
    <name type="scientific">Cephalotrichum gorgonifer</name>
    <dbReference type="NCBI Taxonomy" id="2041049"/>
    <lineage>
        <taxon>Eukaryota</taxon>
        <taxon>Fungi</taxon>
        <taxon>Dikarya</taxon>
        <taxon>Ascomycota</taxon>
        <taxon>Pezizomycotina</taxon>
        <taxon>Sordariomycetes</taxon>
        <taxon>Hypocreomycetidae</taxon>
        <taxon>Microascales</taxon>
        <taxon>Microascaceae</taxon>
        <taxon>Cephalotrichum</taxon>
    </lineage>
</organism>
<accession>A0AAE8N450</accession>
<proteinExistence type="predicted"/>
<evidence type="ECO:0000256" key="1">
    <source>
        <dbReference type="ARBA" id="ARBA00022723"/>
    </source>
</evidence>
<dbReference type="Pfam" id="PF24883">
    <property type="entry name" value="NPHP3_N"/>
    <property type="match status" value="1"/>
</dbReference>
<evidence type="ECO:0000259" key="6">
    <source>
        <dbReference type="Pfam" id="PF24883"/>
    </source>
</evidence>
<dbReference type="Gene3D" id="3.30.60.90">
    <property type="match status" value="1"/>
</dbReference>
<comment type="caution">
    <text evidence="7">The sequence shown here is derived from an EMBL/GenBank/DDBJ whole genome shotgun (WGS) entry which is preliminary data.</text>
</comment>
<evidence type="ECO:0000256" key="5">
    <source>
        <dbReference type="SAM" id="MobiDB-lite"/>
    </source>
</evidence>
<sequence>MIISFFDIMNSFLERISTLENRMPNEWQFRKFLVNVFSALLTLSAIARKCRQKGRLSKWAKALVDGSDPKLKGAFDSLHMHLQRFESATMLSTLRHTLESGKKLDTLGQDVKQIQSGVEQNLALSQQNYVLGLETKGHAKDAALTSHEILAVVTRQEDRGTEYTAGLQQVMKTLNKMNRTKGGKDLPLDAGARKSIAMRTLETLLAYNVDDKAHLAEIENHYVNGTYGWFREQEVYDEFEAGSVPLLCVSGPPGMGKSTLAYTVVKALQSEFVGEASTSVAHCFFREDDDRTSVTKMLRSCALQVAARDTGYREEVLVELQQKVQQLRDADPIRENEEVLWDMMFKTKFQKKTGRRLVLVIDGADEADEKGRDYLETILEDIAGSEDTNIQVLLTSDPKIFSPDQEATKLKLFEMTKEHILPDIRTIIIGRLKILGRLRKLSQRTKRRIIARLSKQADTIRYVDHMLRRLNQIGREKAILRELDNLPSTTPDLYKILLDDCQKGRSEQDILVLRKFFAWLAYSKDSLSLGSASKLLNFIANDNNISIDEELENRCARLLRLSNAKDENDNESQDDSDSDKFDDDKAADEDEDTTEDLQVLLGFQEKGLRAYFKPTDNLGGDKLRSSASSGHAMIFEVIDSILSLGSDNNANPAEQQLQRYAAKNWGQHLQEIDPAELTDEENARIIESICSILSNRGGSIRRMEEHGRDWESSEPPSVLGPSGPAADSVLQTLQAWAVKTTKMPSAAISGATVAWMRPFVRNPRTVFVKLADAHVTNWLTSYGTLSEAGIHNCFAFAHEALYQGRELPAVQQNEALRTYFVKREEEKEEGFSEESYKVVSKAFLHIDMTAQSYLSIVKAMWWSDLMEQCLEQLDIAIQHTDTDMDTIETYMHMAEYRVDLAERAESRLRDWNDETEGKEGDDKVTLQAKYEKWVEDALSAIVKASDLVADLPESTMDDTKSRSVIRDVWMLRAKVDLLRNDASKTLEYCNKALEWKNKDDQFSHFNLIPQLGRAKEWSTILDVFRVLSFNKSSSFMYLYNNIDDIHNAAKHTGETELVLEKYRYSEIVGLSPEITLSINWANFYRDVVGTPDAVAKAKSILNRAIDTGGSMNVLTLASFYLTNILLEEFRGTTQPGAKRAAYREMQDLVKRVSESMGVEFDPTQSQTVIPLAHMARKMDAFEFQQGLERTFNGCVKALTDEIGWNDKPTMRILARVLALVGLERDAQIAATCQLYIINMEIFNRENDTGAEAKVEEEKGEEGDGDGEKGEGGQTNGASTDSSVAPAPSEPQVEEKKGGDGTEEAGAGPKGEDDVQAPDVDEDLDGFSGGFGCDGCGKVIGNWSDGSAYMCYYCTDVDFCQTCFAKRAERDDGRPEDGWKSACPKGHLHIKAPVEGWKGLKGGVLRFEDKEVPFHHWLTELKEKTWPEAWERFWSEEQC</sequence>
<protein>
    <recommendedName>
        <fullName evidence="6">Nephrocystin 3-like N-terminal domain-containing protein</fullName>
    </recommendedName>
</protein>